<evidence type="ECO:0000256" key="1">
    <source>
        <dbReference type="ARBA" id="ARBA00004651"/>
    </source>
</evidence>
<evidence type="ECO:0000256" key="6">
    <source>
        <dbReference type="ARBA" id="ARBA00023136"/>
    </source>
</evidence>
<keyword evidence="2 7" id="KW-0813">Transport</keyword>
<evidence type="ECO:0000313" key="10">
    <source>
        <dbReference type="Proteomes" id="UP000996601"/>
    </source>
</evidence>
<reference evidence="9" key="1">
    <citation type="submission" date="2021-07" db="EMBL/GenBank/DDBJ databases">
        <title>Shinella sp. nov., a novel member of the genus Shinella from water.</title>
        <authorList>
            <person name="Deng Y."/>
        </authorList>
    </citation>
    <scope>NUCLEOTIDE SEQUENCE</scope>
    <source>
        <strain evidence="9">CPCC 100929</strain>
    </source>
</reference>
<feature type="domain" description="ABC transmembrane type-1" evidence="8">
    <location>
        <begin position="69"/>
        <end position="258"/>
    </location>
</feature>
<feature type="transmembrane region" description="Helical" evidence="7">
    <location>
        <begin position="180"/>
        <end position="203"/>
    </location>
</feature>
<dbReference type="PANTHER" id="PTHR32243">
    <property type="entry name" value="MALTOSE TRANSPORT SYSTEM PERMEASE-RELATED"/>
    <property type="match status" value="1"/>
</dbReference>
<gene>
    <name evidence="9" type="ORF">GB927_003870</name>
</gene>
<dbReference type="Proteomes" id="UP000996601">
    <property type="component" value="Unassembled WGS sequence"/>
</dbReference>
<evidence type="ECO:0000256" key="4">
    <source>
        <dbReference type="ARBA" id="ARBA00022692"/>
    </source>
</evidence>
<sequence>MQPPLYVKILTHLVLGLASAVILLPLLWVLRTSFVDRVIAYKLPPELFFTPTLDNYRTILTEMEFGKFFLNSMVVASTSTLLAVIIGAMAAYAIDRYRAGGSAMPMIILATQMMPPIVLVIPFFLIFKNIGLTDSRLGLIFAYLAFNLPYVVWLLLSFMKRVPRELDEAALIDGCTPLTAFVRIVVPAMLPGIGAATILSFVLCWNEFLFALMLTGQQTKTLPVAVSSLVTQQGTAIGAVSAATILAMLPMALLYFAVRRFLVAGLNAGAVKG</sequence>
<keyword evidence="6 7" id="KW-0472">Membrane</keyword>
<keyword evidence="4 7" id="KW-0812">Transmembrane</keyword>
<feature type="transmembrane region" description="Helical" evidence="7">
    <location>
        <begin position="139"/>
        <end position="159"/>
    </location>
</feature>
<feature type="transmembrane region" description="Helical" evidence="7">
    <location>
        <begin position="106"/>
        <end position="127"/>
    </location>
</feature>
<keyword evidence="5 7" id="KW-1133">Transmembrane helix</keyword>
<dbReference type="InterPro" id="IPR050901">
    <property type="entry name" value="BP-dep_ABC_trans_perm"/>
</dbReference>
<dbReference type="RefSeq" id="WP_256115264.1">
    <property type="nucleotide sequence ID" value="NZ_WHSB02000001.1"/>
</dbReference>
<dbReference type="EMBL" id="WHSB02000001">
    <property type="protein sequence ID" value="MCQ4629160.1"/>
    <property type="molecule type" value="Genomic_DNA"/>
</dbReference>
<evidence type="ECO:0000256" key="2">
    <source>
        <dbReference type="ARBA" id="ARBA00022448"/>
    </source>
</evidence>
<evidence type="ECO:0000256" key="5">
    <source>
        <dbReference type="ARBA" id="ARBA00022989"/>
    </source>
</evidence>
<dbReference type="PANTHER" id="PTHR32243:SF18">
    <property type="entry name" value="INNER MEMBRANE ABC TRANSPORTER PERMEASE PROTEIN YCJP"/>
    <property type="match status" value="1"/>
</dbReference>
<dbReference type="InterPro" id="IPR035906">
    <property type="entry name" value="MetI-like_sf"/>
</dbReference>
<dbReference type="InterPro" id="IPR000515">
    <property type="entry name" value="MetI-like"/>
</dbReference>
<proteinExistence type="inferred from homology"/>
<dbReference type="CDD" id="cd06261">
    <property type="entry name" value="TM_PBP2"/>
    <property type="match status" value="1"/>
</dbReference>
<feature type="transmembrane region" description="Helical" evidence="7">
    <location>
        <begin position="12"/>
        <end position="30"/>
    </location>
</feature>
<feature type="transmembrane region" description="Helical" evidence="7">
    <location>
        <begin position="68"/>
        <end position="94"/>
    </location>
</feature>
<accession>A0ABT1R1W7</accession>
<protein>
    <submittedName>
        <fullName evidence="9">Carbohydrate ABC transporter permease</fullName>
    </submittedName>
</protein>
<keyword evidence="10" id="KW-1185">Reference proteome</keyword>
<comment type="caution">
    <text evidence="9">The sequence shown here is derived from an EMBL/GenBank/DDBJ whole genome shotgun (WGS) entry which is preliminary data.</text>
</comment>
<comment type="similarity">
    <text evidence="7">Belongs to the binding-protein-dependent transport system permease family.</text>
</comment>
<keyword evidence="3" id="KW-1003">Cell membrane</keyword>
<evidence type="ECO:0000256" key="7">
    <source>
        <dbReference type="RuleBase" id="RU363032"/>
    </source>
</evidence>
<dbReference type="Gene3D" id="1.10.3720.10">
    <property type="entry name" value="MetI-like"/>
    <property type="match status" value="1"/>
</dbReference>
<feature type="transmembrane region" description="Helical" evidence="7">
    <location>
        <begin position="236"/>
        <end position="258"/>
    </location>
</feature>
<dbReference type="Pfam" id="PF00528">
    <property type="entry name" value="BPD_transp_1"/>
    <property type="match status" value="1"/>
</dbReference>
<dbReference type="PROSITE" id="PS50928">
    <property type="entry name" value="ABC_TM1"/>
    <property type="match status" value="1"/>
</dbReference>
<evidence type="ECO:0000259" key="8">
    <source>
        <dbReference type="PROSITE" id="PS50928"/>
    </source>
</evidence>
<name>A0ABT1R1W7_9HYPH</name>
<evidence type="ECO:0000313" key="9">
    <source>
        <dbReference type="EMBL" id="MCQ4629160.1"/>
    </source>
</evidence>
<organism evidence="9 10">
    <name type="scientific">Shinella lacus</name>
    <dbReference type="NCBI Taxonomy" id="2654216"/>
    <lineage>
        <taxon>Bacteria</taxon>
        <taxon>Pseudomonadati</taxon>
        <taxon>Pseudomonadota</taxon>
        <taxon>Alphaproteobacteria</taxon>
        <taxon>Hyphomicrobiales</taxon>
        <taxon>Rhizobiaceae</taxon>
        <taxon>Shinella</taxon>
    </lineage>
</organism>
<comment type="subcellular location">
    <subcellularLocation>
        <location evidence="1 7">Cell membrane</location>
        <topology evidence="1 7">Multi-pass membrane protein</topology>
    </subcellularLocation>
</comment>
<evidence type="ECO:0000256" key="3">
    <source>
        <dbReference type="ARBA" id="ARBA00022475"/>
    </source>
</evidence>
<dbReference type="SUPFAM" id="SSF161098">
    <property type="entry name" value="MetI-like"/>
    <property type="match status" value="1"/>
</dbReference>